<evidence type="ECO:0000256" key="8">
    <source>
        <dbReference type="RuleBase" id="RU003905"/>
    </source>
</evidence>
<comment type="function">
    <text evidence="7 9">One of the primary rRNA binding proteins, it binds directly near the 3'-end of the 23S rRNA, where it nucleates assembly of the 50S subunit.</text>
</comment>
<dbReference type="HAMAP" id="MF_01325_B">
    <property type="entry name" value="Ribosomal_uL3_B"/>
    <property type="match status" value="1"/>
</dbReference>
<comment type="caution">
    <text evidence="10">The sequence shown here is derived from an EMBL/GenBank/DDBJ whole genome shotgun (WGS) entry which is preliminary data.</text>
</comment>
<dbReference type="InterPro" id="IPR009000">
    <property type="entry name" value="Transl_B-barrel_sf"/>
</dbReference>
<dbReference type="PROSITE" id="PS00474">
    <property type="entry name" value="RIBOSOMAL_L3"/>
    <property type="match status" value="1"/>
</dbReference>
<keyword evidence="3 7" id="KW-0694">RNA-binding</keyword>
<dbReference type="Pfam" id="PF00297">
    <property type="entry name" value="Ribosomal_L3"/>
    <property type="match status" value="1"/>
</dbReference>
<dbReference type="Gene3D" id="2.40.30.10">
    <property type="entry name" value="Translation factors"/>
    <property type="match status" value="1"/>
</dbReference>
<keyword evidence="2 7" id="KW-0699">rRNA-binding</keyword>
<dbReference type="InterPro" id="IPR019926">
    <property type="entry name" value="Ribosomal_uL3_CS"/>
</dbReference>
<dbReference type="GO" id="GO:0022625">
    <property type="term" value="C:cytosolic large ribosomal subunit"/>
    <property type="evidence" value="ECO:0007669"/>
    <property type="project" value="TreeGrafter"/>
</dbReference>
<dbReference type="InterPro" id="IPR019927">
    <property type="entry name" value="Ribosomal_uL3_bac/org-type"/>
</dbReference>
<evidence type="ECO:0000256" key="2">
    <source>
        <dbReference type="ARBA" id="ARBA00022730"/>
    </source>
</evidence>
<evidence type="ECO:0000256" key="6">
    <source>
        <dbReference type="ARBA" id="ARBA00035243"/>
    </source>
</evidence>
<proteinExistence type="inferred from homology"/>
<dbReference type="GO" id="GO:0006412">
    <property type="term" value="P:translation"/>
    <property type="evidence" value="ECO:0007669"/>
    <property type="project" value="UniProtKB-UniRule"/>
</dbReference>
<name>A0A0R2PE89_9ACTN</name>
<dbReference type="GO" id="GO:0003735">
    <property type="term" value="F:structural constituent of ribosome"/>
    <property type="evidence" value="ECO:0007669"/>
    <property type="project" value="UniProtKB-UniRule"/>
</dbReference>
<evidence type="ECO:0000256" key="9">
    <source>
        <dbReference type="RuleBase" id="RU003906"/>
    </source>
</evidence>
<protein>
    <recommendedName>
        <fullName evidence="6 7">Large ribosomal subunit protein uL3</fullName>
    </recommendedName>
</protein>
<evidence type="ECO:0000256" key="7">
    <source>
        <dbReference type="HAMAP-Rule" id="MF_01325"/>
    </source>
</evidence>
<evidence type="ECO:0000256" key="4">
    <source>
        <dbReference type="ARBA" id="ARBA00022980"/>
    </source>
</evidence>
<evidence type="ECO:0000313" key="10">
    <source>
        <dbReference type="EMBL" id="KRO36215.1"/>
    </source>
</evidence>
<comment type="subunit">
    <text evidence="7 9">Part of the 50S ribosomal subunit. Forms a cluster with proteins L14 and L19.</text>
</comment>
<accession>A0A0R2PE89</accession>
<sequence length="231" mass="23865">MTFTTQAAGSSIKGVLGKKLGMTQVFDANNKMVPVTVVEAGPCVVTQIRTPEKDGYSAVQIAFGAIDPKKITKPLAGHFAKAGVTPRRSVAELRTLDTSNYTVGQEIGATVFAAGELVDATGTSTGKGTAGVMKRHGFGGLGSSHGVDRKHRMPGSIGACSTPGRVFKGMRMSGVMGGVRVTTQNLVVHSVDADRNLLLIKGSVPGPDGQLVFIRSAAKHAVYETAGKAGN</sequence>
<organism evidence="10 11">
    <name type="scientific">Actinobacteria bacterium BACL15 MAG-120619-bin91</name>
    <dbReference type="NCBI Taxonomy" id="1655562"/>
    <lineage>
        <taxon>Bacteria</taxon>
        <taxon>Bacillati</taxon>
        <taxon>Actinomycetota</taxon>
        <taxon>Actinomycetes</taxon>
        <taxon>Actinomycetes incertae sedis</taxon>
        <taxon>ac1 cluster</taxon>
    </lineage>
</organism>
<dbReference type="SUPFAM" id="SSF50447">
    <property type="entry name" value="Translation proteins"/>
    <property type="match status" value="1"/>
</dbReference>
<reference evidence="10 11" key="1">
    <citation type="submission" date="2015-10" db="EMBL/GenBank/DDBJ databases">
        <title>Metagenome-Assembled Genomes uncover a global brackish microbiome.</title>
        <authorList>
            <person name="Hugerth L.W."/>
            <person name="Larsson J."/>
            <person name="Alneberg J."/>
            <person name="Lindh M.V."/>
            <person name="Legrand C."/>
            <person name="Pinhassi J."/>
            <person name="Andersson A.F."/>
        </authorList>
    </citation>
    <scope>NUCLEOTIDE SEQUENCE [LARGE SCALE GENOMIC DNA]</scope>
    <source>
        <strain evidence="10">BACL15 MAG-120619-bin91</strain>
    </source>
</reference>
<keyword evidence="4 7" id="KW-0689">Ribosomal protein</keyword>
<evidence type="ECO:0000256" key="5">
    <source>
        <dbReference type="ARBA" id="ARBA00023274"/>
    </source>
</evidence>
<evidence type="ECO:0000313" key="11">
    <source>
        <dbReference type="Proteomes" id="UP000053274"/>
    </source>
</evidence>
<evidence type="ECO:0000256" key="3">
    <source>
        <dbReference type="ARBA" id="ARBA00022884"/>
    </source>
</evidence>
<dbReference type="PANTHER" id="PTHR11229">
    <property type="entry name" value="50S RIBOSOMAL PROTEIN L3"/>
    <property type="match status" value="1"/>
</dbReference>
<dbReference type="AlphaFoldDB" id="A0A0R2PE89"/>
<dbReference type="Gene3D" id="3.30.160.810">
    <property type="match status" value="1"/>
</dbReference>
<dbReference type="InterPro" id="IPR000597">
    <property type="entry name" value="Ribosomal_uL3"/>
</dbReference>
<comment type="similarity">
    <text evidence="1 7 8">Belongs to the universal ribosomal protein uL3 family.</text>
</comment>
<evidence type="ECO:0000256" key="1">
    <source>
        <dbReference type="ARBA" id="ARBA00006540"/>
    </source>
</evidence>
<dbReference type="EMBL" id="LIAM01000021">
    <property type="protein sequence ID" value="KRO36215.1"/>
    <property type="molecule type" value="Genomic_DNA"/>
</dbReference>
<dbReference type="NCBIfam" id="TIGR03625">
    <property type="entry name" value="L3_bact"/>
    <property type="match status" value="1"/>
</dbReference>
<dbReference type="PANTHER" id="PTHR11229:SF16">
    <property type="entry name" value="LARGE RIBOSOMAL SUBUNIT PROTEIN UL3C"/>
    <property type="match status" value="1"/>
</dbReference>
<dbReference type="FunFam" id="2.40.30.10:FF:000004">
    <property type="entry name" value="50S ribosomal protein L3"/>
    <property type="match status" value="1"/>
</dbReference>
<dbReference type="FunFam" id="3.30.160.810:FF:000001">
    <property type="entry name" value="50S ribosomal protein L3"/>
    <property type="match status" value="1"/>
</dbReference>
<keyword evidence="5 7" id="KW-0687">Ribonucleoprotein</keyword>
<dbReference type="GO" id="GO:0019843">
    <property type="term" value="F:rRNA binding"/>
    <property type="evidence" value="ECO:0007669"/>
    <property type="project" value="UniProtKB-UniRule"/>
</dbReference>
<gene>
    <name evidence="7" type="primary">rplC</name>
    <name evidence="10" type="ORF">ABR54_00215</name>
</gene>
<dbReference type="Proteomes" id="UP000053274">
    <property type="component" value="Unassembled WGS sequence"/>
</dbReference>